<organism evidence="7 8">
    <name type="scientific">Hermetia illucens</name>
    <name type="common">Black soldier fly</name>
    <dbReference type="NCBI Taxonomy" id="343691"/>
    <lineage>
        <taxon>Eukaryota</taxon>
        <taxon>Metazoa</taxon>
        <taxon>Ecdysozoa</taxon>
        <taxon>Arthropoda</taxon>
        <taxon>Hexapoda</taxon>
        <taxon>Insecta</taxon>
        <taxon>Pterygota</taxon>
        <taxon>Neoptera</taxon>
        <taxon>Endopterygota</taxon>
        <taxon>Diptera</taxon>
        <taxon>Brachycera</taxon>
        <taxon>Stratiomyomorpha</taxon>
        <taxon>Stratiomyidae</taxon>
        <taxon>Hermetiinae</taxon>
        <taxon>Hermetia</taxon>
    </lineage>
</organism>
<dbReference type="PANTHER" id="PTHR11610">
    <property type="entry name" value="LIPASE"/>
    <property type="match status" value="1"/>
</dbReference>
<sequence>MLGRIGIVVCLMHFVIGNGNSLTFEQIQAHNLKALGGSIKEGYSQFCDSDIDQGILSFHGGGDPQDCSVELISHSTNVTLPLRDIHKVFKRDLDFAKKTIIFINGFFSTERNLIQNIRNIAKCSNLHDVLILNFARSLQMLYNTAMHNIPVFAYAVLRILDTLVQNKLSKHQIVLVGHSQGAHIASAAAKLFHQQHAWRLPLVIALDPAIPCDPKRQYVNREVAEQVLVIHTDHKQFGLKDAMGTIDYYPNGVDKQQPGCKDPTCSHEKAVQIFAESVCNPGSFMAVRCKDWDAFQKNMCYRGGVVPIGLRIPPGTKGKYYSMTKREAPFGLGFSGISPNKVKSWWNHDI</sequence>
<name>A0A7R8YS17_HERIL</name>
<dbReference type="AlphaFoldDB" id="A0A7R8YS17"/>
<accession>A0A7R8YS17</accession>
<dbReference type="InterPro" id="IPR000734">
    <property type="entry name" value="TAG_lipase"/>
</dbReference>
<dbReference type="GO" id="GO:0005615">
    <property type="term" value="C:extracellular space"/>
    <property type="evidence" value="ECO:0007669"/>
    <property type="project" value="TreeGrafter"/>
</dbReference>
<evidence type="ECO:0000256" key="3">
    <source>
        <dbReference type="ARBA" id="ARBA00022525"/>
    </source>
</evidence>
<gene>
    <name evidence="7" type="ORF">HERILL_LOCUS6409</name>
</gene>
<dbReference type="PRINTS" id="PR00821">
    <property type="entry name" value="TAGLIPASE"/>
</dbReference>
<comment type="similarity">
    <text evidence="2 4">Belongs to the AB hydrolase superfamily. Lipase family.</text>
</comment>
<feature type="chain" id="PRO_5030547498" description="Lipase domain-containing protein" evidence="5">
    <location>
        <begin position="18"/>
        <end position="350"/>
    </location>
</feature>
<dbReference type="Pfam" id="PF00151">
    <property type="entry name" value="Lipase"/>
    <property type="match status" value="1"/>
</dbReference>
<evidence type="ECO:0000313" key="8">
    <source>
        <dbReference type="Proteomes" id="UP000594454"/>
    </source>
</evidence>
<dbReference type="GO" id="GO:0016298">
    <property type="term" value="F:lipase activity"/>
    <property type="evidence" value="ECO:0007669"/>
    <property type="project" value="InterPro"/>
</dbReference>
<dbReference type="InterPro" id="IPR013818">
    <property type="entry name" value="Lipase"/>
</dbReference>
<dbReference type="PANTHER" id="PTHR11610:SF173">
    <property type="entry name" value="LIPASE DOMAIN-CONTAINING PROTEIN-RELATED"/>
    <property type="match status" value="1"/>
</dbReference>
<feature type="domain" description="Lipase" evidence="6">
    <location>
        <begin position="92"/>
        <end position="302"/>
    </location>
</feature>
<dbReference type="GO" id="GO:0016042">
    <property type="term" value="P:lipid catabolic process"/>
    <property type="evidence" value="ECO:0007669"/>
    <property type="project" value="TreeGrafter"/>
</dbReference>
<reference evidence="7 8" key="1">
    <citation type="submission" date="2020-11" db="EMBL/GenBank/DDBJ databases">
        <authorList>
            <person name="Wallbank WR R."/>
            <person name="Pardo Diaz C."/>
            <person name="Kozak K."/>
            <person name="Martin S."/>
            <person name="Jiggins C."/>
            <person name="Moest M."/>
            <person name="Warren A I."/>
            <person name="Generalovic N T."/>
            <person name="Byers J.R.P. K."/>
            <person name="Montejo-Kovacevich G."/>
            <person name="Yen C E."/>
        </authorList>
    </citation>
    <scope>NUCLEOTIDE SEQUENCE [LARGE SCALE GENOMIC DNA]</scope>
</reference>
<dbReference type="SUPFAM" id="SSF53474">
    <property type="entry name" value="alpha/beta-Hydrolases"/>
    <property type="match status" value="1"/>
</dbReference>
<protein>
    <recommendedName>
        <fullName evidence="6">Lipase domain-containing protein</fullName>
    </recommendedName>
</protein>
<evidence type="ECO:0000256" key="4">
    <source>
        <dbReference type="RuleBase" id="RU004262"/>
    </source>
</evidence>
<dbReference type="InterPro" id="IPR029058">
    <property type="entry name" value="AB_hydrolase_fold"/>
</dbReference>
<evidence type="ECO:0000313" key="7">
    <source>
        <dbReference type="EMBL" id="CAD7083451.1"/>
    </source>
</evidence>
<dbReference type="Gene3D" id="3.40.50.1820">
    <property type="entry name" value="alpha/beta hydrolase"/>
    <property type="match status" value="1"/>
</dbReference>
<dbReference type="InParanoid" id="A0A7R8YS17"/>
<proteinExistence type="inferred from homology"/>
<evidence type="ECO:0000256" key="2">
    <source>
        <dbReference type="ARBA" id="ARBA00010701"/>
    </source>
</evidence>
<feature type="signal peptide" evidence="5">
    <location>
        <begin position="1"/>
        <end position="17"/>
    </location>
</feature>
<keyword evidence="5" id="KW-0732">Signal</keyword>
<dbReference type="EMBL" id="LR899010">
    <property type="protein sequence ID" value="CAD7083451.1"/>
    <property type="molecule type" value="Genomic_DNA"/>
</dbReference>
<dbReference type="Proteomes" id="UP000594454">
    <property type="component" value="Chromosome 2"/>
</dbReference>
<dbReference type="GO" id="GO:0017171">
    <property type="term" value="F:serine hydrolase activity"/>
    <property type="evidence" value="ECO:0007669"/>
    <property type="project" value="TreeGrafter"/>
</dbReference>
<comment type="subcellular location">
    <subcellularLocation>
        <location evidence="1">Secreted</location>
    </subcellularLocation>
</comment>
<evidence type="ECO:0000256" key="5">
    <source>
        <dbReference type="SAM" id="SignalP"/>
    </source>
</evidence>
<evidence type="ECO:0000256" key="1">
    <source>
        <dbReference type="ARBA" id="ARBA00004613"/>
    </source>
</evidence>
<dbReference type="OrthoDB" id="199913at2759"/>
<evidence type="ECO:0000259" key="6">
    <source>
        <dbReference type="Pfam" id="PF00151"/>
    </source>
</evidence>
<dbReference type="FunCoup" id="A0A7R8YS17">
    <property type="interactions" value="49"/>
</dbReference>
<keyword evidence="8" id="KW-1185">Reference proteome</keyword>
<keyword evidence="3" id="KW-0964">Secreted</keyword>